<dbReference type="Pfam" id="PF20730">
    <property type="entry name" value="YetF_N"/>
    <property type="match status" value="1"/>
</dbReference>
<reference evidence="11 12" key="1">
    <citation type="submission" date="2019-07" db="EMBL/GenBank/DDBJ databases">
        <title>Sphingomonas solaris sp. nov., isolated from a solar panel from Boston, Massachusetts.</title>
        <authorList>
            <person name="Tanner K."/>
            <person name="Pascual J."/>
            <person name="Mancuso C."/>
            <person name="Pereto J."/>
            <person name="Khalil A."/>
            <person name="Vilanova C."/>
        </authorList>
    </citation>
    <scope>NUCLEOTIDE SEQUENCE [LARGE SCALE GENOMIC DNA]</scope>
    <source>
        <strain evidence="11 12">R4DWN</strain>
    </source>
</reference>
<evidence type="ECO:0000256" key="2">
    <source>
        <dbReference type="ARBA" id="ARBA00006448"/>
    </source>
</evidence>
<dbReference type="Gene3D" id="3.30.240.20">
    <property type="entry name" value="bsu07140 like domains"/>
    <property type="match status" value="1"/>
</dbReference>
<evidence type="ECO:0000256" key="8">
    <source>
        <dbReference type="SAM" id="Phobius"/>
    </source>
</evidence>
<feature type="domain" description="YetF C-terminal" evidence="9">
    <location>
        <begin position="88"/>
        <end position="156"/>
    </location>
</feature>
<dbReference type="Pfam" id="PF04239">
    <property type="entry name" value="DUF421"/>
    <property type="match status" value="1"/>
</dbReference>
<feature type="domain" description="YetF-like N-terminal transmembrane" evidence="10">
    <location>
        <begin position="18"/>
        <end position="84"/>
    </location>
</feature>
<evidence type="ECO:0000256" key="5">
    <source>
        <dbReference type="ARBA" id="ARBA00022989"/>
    </source>
</evidence>
<organism evidence="11 12">
    <name type="scientific">Alterirhizorhabdus solaris</name>
    <dbReference type="NCBI Taxonomy" id="2529389"/>
    <lineage>
        <taxon>Bacteria</taxon>
        <taxon>Pseudomonadati</taxon>
        <taxon>Pseudomonadota</taxon>
        <taxon>Alphaproteobacteria</taxon>
        <taxon>Sphingomonadales</taxon>
        <taxon>Rhizorhabdaceae</taxon>
        <taxon>Alterirhizorhabdus</taxon>
    </lineage>
</organism>
<dbReference type="GO" id="GO:0005886">
    <property type="term" value="C:plasma membrane"/>
    <property type="evidence" value="ECO:0007669"/>
    <property type="project" value="UniProtKB-SubCell"/>
</dbReference>
<dbReference type="InterPro" id="IPR007353">
    <property type="entry name" value="DUF421"/>
</dbReference>
<keyword evidence="4 8" id="KW-0812">Transmembrane</keyword>
<comment type="caution">
    <text evidence="11">The sequence shown here is derived from an EMBL/GenBank/DDBJ whole genome shotgun (WGS) entry which is preliminary data.</text>
</comment>
<dbReference type="RefSeq" id="WP_145147146.1">
    <property type="nucleotide sequence ID" value="NZ_VNIM01000002.1"/>
</dbReference>
<comment type="similarity">
    <text evidence="2">Belongs to the UPF0702 family.</text>
</comment>
<dbReference type="OrthoDB" id="9793799at2"/>
<keyword evidence="12" id="KW-1185">Reference proteome</keyword>
<gene>
    <name evidence="11" type="ORF">FOY91_00850</name>
</gene>
<evidence type="ECO:0000256" key="1">
    <source>
        <dbReference type="ARBA" id="ARBA00004651"/>
    </source>
</evidence>
<feature type="transmembrane region" description="Helical" evidence="8">
    <location>
        <begin position="6"/>
        <end position="27"/>
    </location>
</feature>
<evidence type="ECO:0000256" key="4">
    <source>
        <dbReference type="ARBA" id="ARBA00022692"/>
    </source>
</evidence>
<dbReference type="PANTHER" id="PTHR34582">
    <property type="entry name" value="UPF0702 TRANSMEMBRANE PROTEIN YCAP"/>
    <property type="match status" value="1"/>
</dbReference>
<keyword evidence="5 8" id="KW-1133">Transmembrane helix</keyword>
<evidence type="ECO:0000259" key="9">
    <source>
        <dbReference type="Pfam" id="PF04239"/>
    </source>
</evidence>
<feature type="region of interest" description="Disordered" evidence="7">
    <location>
        <begin position="154"/>
        <end position="175"/>
    </location>
</feature>
<dbReference type="EMBL" id="VNIM01000002">
    <property type="protein sequence ID" value="TVV77342.1"/>
    <property type="molecule type" value="Genomic_DNA"/>
</dbReference>
<protein>
    <submittedName>
        <fullName evidence="11">DUF421 domain-containing protein</fullName>
    </submittedName>
</protein>
<evidence type="ECO:0000259" key="10">
    <source>
        <dbReference type="Pfam" id="PF20730"/>
    </source>
</evidence>
<keyword evidence="3" id="KW-1003">Cell membrane</keyword>
<evidence type="ECO:0000313" key="12">
    <source>
        <dbReference type="Proteomes" id="UP000318681"/>
    </source>
</evidence>
<evidence type="ECO:0000313" key="11">
    <source>
        <dbReference type="EMBL" id="TVV77342.1"/>
    </source>
</evidence>
<proteinExistence type="inferred from homology"/>
<accession>A0A558RDS8</accession>
<dbReference type="AlphaFoldDB" id="A0A558RDS8"/>
<dbReference type="PANTHER" id="PTHR34582:SF6">
    <property type="entry name" value="UPF0702 TRANSMEMBRANE PROTEIN YCAP"/>
    <property type="match status" value="1"/>
</dbReference>
<name>A0A558RDS8_9SPHN</name>
<comment type="subcellular location">
    <subcellularLocation>
        <location evidence="1">Cell membrane</location>
        <topology evidence="1">Multi-pass membrane protein</topology>
    </subcellularLocation>
</comment>
<evidence type="ECO:0000256" key="6">
    <source>
        <dbReference type="ARBA" id="ARBA00023136"/>
    </source>
</evidence>
<feature type="transmembrane region" description="Helical" evidence="8">
    <location>
        <begin position="64"/>
        <end position="85"/>
    </location>
</feature>
<evidence type="ECO:0000256" key="7">
    <source>
        <dbReference type="SAM" id="MobiDB-lite"/>
    </source>
</evidence>
<sequence length="175" mass="18581">MITGSLYGLLRIIVVGPLAYLILIAILRVSGKRTLAKLNAFDFVVTVALGSTLATVLLSKDVPLLEGVLGFSVLAILQFIIAWVAQRAKPVEAAIKAEPRILLLDGRVDQAALLDERVTEDEIRSAVRKGGLGTLDRVAAVVLETDGSFSVIPADTAGDRSALPGDRRGNTPDPR</sequence>
<evidence type="ECO:0000256" key="3">
    <source>
        <dbReference type="ARBA" id="ARBA00022475"/>
    </source>
</evidence>
<dbReference type="InterPro" id="IPR048454">
    <property type="entry name" value="YetF_N"/>
</dbReference>
<dbReference type="InterPro" id="IPR023090">
    <property type="entry name" value="UPF0702_alpha/beta_dom_sf"/>
</dbReference>
<keyword evidence="6 8" id="KW-0472">Membrane</keyword>
<feature type="compositionally biased region" description="Basic and acidic residues" evidence="7">
    <location>
        <begin position="165"/>
        <end position="175"/>
    </location>
</feature>
<dbReference type="Proteomes" id="UP000318681">
    <property type="component" value="Unassembled WGS sequence"/>
</dbReference>